<name>A0A067T400_GALM3</name>
<dbReference type="HOGENOM" id="CLU_1151860_0_0_1"/>
<dbReference type="EMBL" id="KL142385">
    <property type="protein sequence ID" value="KDR73758.1"/>
    <property type="molecule type" value="Genomic_DNA"/>
</dbReference>
<sequence>MDEIQARNDAALQKIGTKPIVGLLLSAFCQRPEKIYILPTSAAQTATHIPDLDLGAWIPPLIDGEIISSCIQDQLIHVERFPVDSRIVLQETFTIVITDKTYDLGPVTDILQAMKLSRAVLSGSAVLPLFSAKEFEPADLDFYTPNSSLQPLRQLVLARGYNERIIGDYAAFPSSSVSQVYKFKRENKALHIVVSNTESALQPILQFDLTLVMNYIAWYGALADTKWWIKLRTKNISVAMK</sequence>
<evidence type="ECO:0000313" key="1">
    <source>
        <dbReference type="EMBL" id="KDR73758.1"/>
    </source>
</evidence>
<dbReference type="AlphaFoldDB" id="A0A067T400"/>
<protein>
    <submittedName>
        <fullName evidence="1">Uncharacterized protein</fullName>
    </submittedName>
</protein>
<proteinExistence type="predicted"/>
<gene>
    <name evidence="1" type="ORF">GALMADRAFT_212562</name>
</gene>
<dbReference type="OrthoDB" id="2938467at2759"/>
<keyword evidence="2" id="KW-1185">Reference proteome</keyword>
<evidence type="ECO:0000313" key="2">
    <source>
        <dbReference type="Proteomes" id="UP000027222"/>
    </source>
</evidence>
<organism evidence="1 2">
    <name type="scientific">Galerina marginata (strain CBS 339.88)</name>
    <dbReference type="NCBI Taxonomy" id="685588"/>
    <lineage>
        <taxon>Eukaryota</taxon>
        <taxon>Fungi</taxon>
        <taxon>Dikarya</taxon>
        <taxon>Basidiomycota</taxon>
        <taxon>Agaricomycotina</taxon>
        <taxon>Agaricomycetes</taxon>
        <taxon>Agaricomycetidae</taxon>
        <taxon>Agaricales</taxon>
        <taxon>Agaricineae</taxon>
        <taxon>Strophariaceae</taxon>
        <taxon>Galerina</taxon>
    </lineage>
</organism>
<reference evidence="2" key="1">
    <citation type="journal article" date="2014" name="Proc. Natl. Acad. Sci. U.S.A.">
        <title>Extensive sampling of basidiomycete genomes demonstrates inadequacy of the white-rot/brown-rot paradigm for wood decay fungi.</title>
        <authorList>
            <person name="Riley R."/>
            <person name="Salamov A.A."/>
            <person name="Brown D.W."/>
            <person name="Nagy L.G."/>
            <person name="Floudas D."/>
            <person name="Held B.W."/>
            <person name="Levasseur A."/>
            <person name="Lombard V."/>
            <person name="Morin E."/>
            <person name="Otillar R."/>
            <person name="Lindquist E.A."/>
            <person name="Sun H."/>
            <person name="LaButti K.M."/>
            <person name="Schmutz J."/>
            <person name="Jabbour D."/>
            <person name="Luo H."/>
            <person name="Baker S.E."/>
            <person name="Pisabarro A.G."/>
            <person name="Walton J.D."/>
            <person name="Blanchette R.A."/>
            <person name="Henrissat B."/>
            <person name="Martin F."/>
            <person name="Cullen D."/>
            <person name="Hibbett D.S."/>
            <person name="Grigoriev I.V."/>
        </authorList>
    </citation>
    <scope>NUCLEOTIDE SEQUENCE [LARGE SCALE GENOMIC DNA]</scope>
    <source>
        <strain evidence="2">CBS 339.88</strain>
    </source>
</reference>
<accession>A0A067T400</accession>
<dbReference type="Proteomes" id="UP000027222">
    <property type="component" value="Unassembled WGS sequence"/>
</dbReference>